<organism evidence="1 2">
    <name type="scientific">Mucilaginibacter calamicampi</name>
    <dbReference type="NCBI Taxonomy" id="1302352"/>
    <lineage>
        <taxon>Bacteria</taxon>
        <taxon>Pseudomonadati</taxon>
        <taxon>Bacteroidota</taxon>
        <taxon>Sphingobacteriia</taxon>
        <taxon>Sphingobacteriales</taxon>
        <taxon>Sphingobacteriaceae</taxon>
        <taxon>Mucilaginibacter</taxon>
    </lineage>
</organism>
<reference evidence="2" key="1">
    <citation type="journal article" date="2019" name="Int. J. Syst. Evol. Microbiol.">
        <title>The Global Catalogue of Microorganisms (GCM) 10K type strain sequencing project: providing services to taxonomists for standard genome sequencing and annotation.</title>
        <authorList>
            <consortium name="The Broad Institute Genomics Platform"/>
            <consortium name="The Broad Institute Genome Sequencing Center for Infectious Disease"/>
            <person name="Wu L."/>
            <person name="Ma J."/>
        </authorList>
    </citation>
    <scope>NUCLEOTIDE SEQUENCE [LARGE SCALE GENOMIC DNA]</scope>
    <source>
        <strain evidence="2">CCUG 63418</strain>
    </source>
</reference>
<evidence type="ECO:0000313" key="1">
    <source>
        <dbReference type="EMBL" id="MFD0750383.1"/>
    </source>
</evidence>
<dbReference type="EMBL" id="JBHTHU010000005">
    <property type="protein sequence ID" value="MFD0750383.1"/>
    <property type="molecule type" value="Genomic_DNA"/>
</dbReference>
<gene>
    <name evidence="1" type="ORF">ACFQZS_09540</name>
</gene>
<sequence length="266" mass="30789">MMLVNKITGRSLLDLIRSGYFDLIYPNFVSESVDAGLKKVEVFFGTKPNVYGSNIDAFKKIRDAIFVISKGSSIINSLNIAVPHTHWEGQNPVIYKFQEEFNRYVIGHHEPDVNKTYFPASFVFSEQEVLPYEWLEYNTNINEEEFSLIYAFLIELHQEVACNKWPLGINIDFRYKKTLFEESIPTVEIPLENEDLDGFAFIQKYADFILSSDGSDHTEQVAWSAISELSYKLNNDELNVLRSLRSKMSELKSDSEREKFLNTFLS</sequence>
<accession>A0ABW2YVB3</accession>
<keyword evidence="2" id="KW-1185">Reference proteome</keyword>
<comment type="caution">
    <text evidence="1">The sequence shown here is derived from an EMBL/GenBank/DDBJ whole genome shotgun (WGS) entry which is preliminary data.</text>
</comment>
<protein>
    <submittedName>
        <fullName evidence="1">Uncharacterized protein</fullName>
    </submittedName>
</protein>
<proteinExistence type="predicted"/>
<dbReference type="RefSeq" id="WP_377099592.1">
    <property type="nucleotide sequence ID" value="NZ_JBHTHU010000005.1"/>
</dbReference>
<evidence type="ECO:0000313" key="2">
    <source>
        <dbReference type="Proteomes" id="UP001596958"/>
    </source>
</evidence>
<dbReference type="Proteomes" id="UP001596958">
    <property type="component" value="Unassembled WGS sequence"/>
</dbReference>
<name>A0ABW2YVB3_9SPHI</name>